<dbReference type="EMBL" id="JACJJL010000021">
    <property type="protein sequence ID" value="MBM6662423.1"/>
    <property type="molecule type" value="Genomic_DNA"/>
</dbReference>
<dbReference type="InterPro" id="IPR006645">
    <property type="entry name" value="NGN-like_dom"/>
</dbReference>
<dbReference type="GO" id="GO:0006354">
    <property type="term" value="P:DNA-templated transcription elongation"/>
    <property type="evidence" value="ECO:0007669"/>
    <property type="project" value="InterPro"/>
</dbReference>
<name>A0A939B3V9_9BACT</name>
<dbReference type="CDD" id="cd09895">
    <property type="entry name" value="NGN_SP_UpxY"/>
    <property type="match status" value="1"/>
</dbReference>
<comment type="caution">
    <text evidence="3">The sequence shown here is derived from an EMBL/GenBank/DDBJ whole genome shotgun (WGS) entry which is preliminary data.</text>
</comment>
<gene>
    <name evidence="3" type="ORF">H6B30_11795</name>
</gene>
<organism evidence="3 4">
    <name type="scientific">Marseilla massiliensis</name>
    <dbReference type="NCBI Taxonomy" id="1841864"/>
    <lineage>
        <taxon>Bacteria</taxon>
        <taxon>Pseudomonadati</taxon>
        <taxon>Bacteroidota</taxon>
        <taxon>Bacteroidia</taxon>
        <taxon>Bacteroidales</taxon>
        <taxon>Prevotellaceae</taxon>
        <taxon>Marseilla</taxon>
    </lineage>
</organism>
<evidence type="ECO:0000313" key="4">
    <source>
        <dbReference type="Proteomes" id="UP000764045"/>
    </source>
</evidence>
<feature type="domain" description="NusG-like N-terminal" evidence="2">
    <location>
        <begin position="21"/>
        <end position="118"/>
    </location>
</feature>
<dbReference type="NCBIfam" id="NF033644">
    <property type="entry name" value="antiterm_UpxY"/>
    <property type="match status" value="1"/>
</dbReference>
<dbReference type="Proteomes" id="UP000764045">
    <property type="component" value="Unassembled WGS sequence"/>
</dbReference>
<dbReference type="Pfam" id="PF02357">
    <property type="entry name" value="NusG"/>
    <property type="match status" value="1"/>
</dbReference>
<dbReference type="SUPFAM" id="SSF82679">
    <property type="entry name" value="N-utilization substance G protein NusG, N-terminal domain"/>
    <property type="match status" value="1"/>
</dbReference>
<sequence>MCSVDDSVTALPNEESGERRQWFVLCDMKPVHAKLPAYKLLAMRGIVCFTPMHERVFTQGGKRRRELVPVVQDLLFARSTLSVLSPIIEATPTLRYRFVRNYHNRHMTVPDEEMERFMRAVNTADSPRYYRPDEITPAMLGRTVRIVGGPLDGYEGRLLKLRGTRTRRLLVELPNLLSVGVDVSPEYVEVV</sequence>
<reference evidence="3 4" key="1">
    <citation type="journal article" date="2021" name="Sci. Rep.">
        <title>The distribution of antibiotic resistance genes in chicken gut microbiota commensals.</title>
        <authorList>
            <person name="Juricova H."/>
            <person name="Matiasovicova J."/>
            <person name="Kubasova T."/>
            <person name="Cejkova D."/>
            <person name="Rychlik I."/>
        </authorList>
    </citation>
    <scope>NUCLEOTIDE SEQUENCE [LARGE SCALE GENOMIC DNA]</scope>
    <source>
        <strain evidence="3 4">An819</strain>
    </source>
</reference>
<evidence type="ECO:0000313" key="3">
    <source>
        <dbReference type="EMBL" id="MBM6662423.1"/>
    </source>
</evidence>
<protein>
    <submittedName>
        <fullName evidence="3">UpxY family transcription antiterminator</fullName>
    </submittedName>
</protein>
<dbReference type="InterPro" id="IPR036735">
    <property type="entry name" value="NGN_dom_sf"/>
</dbReference>
<dbReference type="RefSeq" id="WP_205110816.1">
    <property type="nucleotide sequence ID" value="NZ_CAWUJD010000001.1"/>
</dbReference>
<keyword evidence="4" id="KW-1185">Reference proteome</keyword>
<keyword evidence="1" id="KW-0804">Transcription</keyword>
<dbReference type="AlphaFoldDB" id="A0A939B3V9"/>
<proteinExistence type="predicted"/>
<evidence type="ECO:0000259" key="2">
    <source>
        <dbReference type="Pfam" id="PF02357"/>
    </source>
</evidence>
<dbReference type="Gene3D" id="3.30.70.940">
    <property type="entry name" value="NusG, N-terminal domain"/>
    <property type="match status" value="1"/>
</dbReference>
<evidence type="ECO:0000256" key="1">
    <source>
        <dbReference type="ARBA" id="ARBA00023163"/>
    </source>
</evidence>
<accession>A0A939B3V9</accession>